<dbReference type="Pfam" id="PF05494">
    <property type="entry name" value="MlaC"/>
    <property type="match status" value="1"/>
</dbReference>
<feature type="chain" id="PRO_5014603510" evidence="1">
    <location>
        <begin position="21"/>
        <end position="205"/>
    </location>
</feature>
<protein>
    <submittedName>
        <fullName evidence="2">Toluene tolerance protein</fullName>
    </submittedName>
</protein>
<evidence type="ECO:0000313" key="3">
    <source>
        <dbReference type="Proteomes" id="UP000232638"/>
    </source>
</evidence>
<reference evidence="2 3" key="1">
    <citation type="submission" date="2017-03" db="EMBL/GenBank/DDBJ databases">
        <title>Complete genome sequence of Candidatus 'Thiodictyon syntrophicum' sp. nov. strain Cad16T, a photolithoautotroph purple sulfur bacterium isolated from an alpine meromictic lake.</title>
        <authorList>
            <person name="Luedin S.M."/>
            <person name="Pothier J.F."/>
            <person name="Danza F."/>
            <person name="Storelli N."/>
            <person name="Wittwer M."/>
            <person name="Tonolla M."/>
        </authorList>
    </citation>
    <scope>NUCLEOTIDE SEQUENCE [LARGE SCALE GENOMIC DNA]</scope>
    <source>
        <strain evidence="2 3">Cad16T</strain>
    </source>
</reference>
<dbReference type="OrthoDB" id="9787053at2"/>
<evidence type="ECO:0000256" key="1">
    <source>
        <dbReference type="SAM" id="SignalP"/>
    </source>
</evidence>
<dbReference type="InterPro" id="IPR008869">
    <property type="entry name" value="MlaC/ttg2D"/>
</dbReference>
<accession>A0A2K8U2Q7</accession>
<dbReference type="EMBL" id="CP020370">
    <property type="protein sequence ID" value="AUB79868.1"/>
    <property type="molecule type" value="Genomic_DNA"/>
</dbReference>
<feature type="signal peptide" evidence="1">
    <location>
        <begin position="1"/>
        <end position="20"/>
    </location>
</feature>
<dbReference type="PANTHER" id="PTHR36573:SF1">
    <property type="entry name" value="INTERMEMBRANE PHOSPHOLIPID TRANSPORT SYSTEM BINDING PROTEIN MLAC"/>
    <property type="match status" value="1"/>
</dbReference>
<dbReference type="KEGG" id="tsy:THSYN_02090"/>
<evidence type="ECO:0000313" key="2">
    <source>
        <dbReference type="EMBL" id="AUB79868.1"/>
    </source>
</evidence>
<keyword evidence="3" id="KW-1185">Reference proteome</keyword>
<dbReference type="PANTHER" id="PTHR36573">
    <property type="entry name" value="INTERMEMBRANE PHOSPHOLIPID TRANSPORT SYSTEM BINDING PROTEIN MLAC"/>
    <property type="match status" value="1"/>
</dbReference>
<dbReference type="InterPro" id="IPR042245">
    <property type="entry name" value="Tgt2/MlaC_sf"/>
</dbReference>
<name>A0A2K8U2Q7_9GAMM</name>
<sequence length="205" mass="22630">MMTRRYLLLLVTLCPLLWGAAVPASPDDATALVKRTAEKMLSTLEARRAEVNKNPAIIFGMVDEILAPHFDFQKITQGALGPQWRAATPAQQKALSDGFKQVLVRTYARSLLNYSGQEIRYLPVRPGARDNTVTVSTEVRAAGANPVPIDYRMYDNGAGWKVYDVIVNNASLVSNYRSSFATEIREKGIDGLITKLGAMNRKGQD</sequence>
<dbReference type="AlphaFoldDB" id="A0A2K8U2Q7"/>
<dbReference type="Proteomes" id="UP000232638">
    <property type="component" value="Chromosome"/>
</dbReference>
<dbReference type="RefSeq" id="WP_100917681.1">
    <property type="nucleotide sequence ID" value="NZ_CP020370.1"/>
</dbReference>
<gene>
    <name evidence="2" type="ORF">THSYN_02090</name>
</gene>
<dbReference type="PIRSF" id="PIRSF004649">
    <property type="entry name" value="MlaC"/>
    <property type="match status" value="1"/>
</dbReference>
<proteinExistence type="predicted"/>
<keyword evidence="1" id="KW-0732">Signal</keyword>
<dbReference type="Gene3D" id="3.10.450.710">
    <property type="entry name" value="Tgt2/MlaC"/>
    <property type="match status" value="1"/>
</dbReference>
<organism evidence="2 3">
    <name type="scientific">Candidatus Thiodictyon syntrophicum</name>
    <dbReference type="NCBI Taxonomy" id="1166950"/>
    <lineage>
        <taxon>Bacteria</taxon>
        <taxon>Pseudomonadati</taxon>
        <taxon>Pseudomonadota</taxon>
        <taxon>Gammaproteobacteria</taxon>
        <taxon>Chromatiales</taxon>
        <taxon>Chromatiaceae</taxon>
        <taxon>Thiodictyon</taxon>
    </lineage>
</organism>